<dbReference type="EMBL" id="BAABHB010000001">
    <property type="protein sequence ID" value="GAA4394759.1"/>
    <property type="molecule type" value="Genomic_DNA"/>
</dbReference>
<dbReference type="RefSeq" id="WP_345262813.1">
    <property type="nucleotide sequence ID" value="NZ_BAABHB010000001.1"/>
</dbReference>
<gene>
    <name evidence="2" type="ORF">GCM10023187_00910</name>
</gene>
<accession>A0ABP8JRU9</accession>
<name>A0ABP8JRU9_9BACT</name>
<comment type="caution">
    <text evidence="2">The sequence shown here is derived from an EMBL/GenBank/DDBJ whole genome shotgun (WGS) entry which is preliminary data.</text>
</comment>
<evidence type="ECO:0000313" key="3">
    <source>
        <dbReference type="Proteomes" id="UP001500936"/>
    </source>
</evidence>
<feature type="chain" id="PRO_5047162217" evidence="1">
    <location>
        <begin position="18"/>
        <end position="101"/>
    </location>
</feature>
<dbReference type="Proteomes" id="UP001500936">
    <property type="component" value="Unassembled WGS sequence"/>
</dbReference>
<feature type="signal peptide" evidence="1">
    <location>
        <begin position="1"/>
        <end position="17"/>
    </location>
</feature>
<keyword evidence="3" id="KW-1185">Reference proteome</keyword>
<keyword evidence="1" id="KW-0732">Signal</keyword>
<evidence type="ECO:0000256" key="1">
    <source>
        <dbReference type="SAM" id="SignalP"/>
    </source>
</evidence>
<protein>
    <submittedName>
        <fullName evidence="2">Uncharacterized protein</fullName>
    </submittedName>
</protein>
<proteinExistence type="predicted"/>
<reference evidence="3" key="1">
    <citation type="journal article" date="2019" name="Int. J. Syst. Evol. Microbiol.">
        <title>The Global Catalogue of Microorganisms (GCM) 10K type strain sequencing project: providing services to taxonomists for standard genome sequencing and annotation.</title>
        <authorList>
            <consortium name="The Broad Institute Genomics Platform"/>
            <consortium name="The Broad Institute Genome Sequencing Center for Infectious Disease"/>
            <person name="Wu L."/>
            <person name="Ma J."/>
        </authorList>
    </citation>
    <scope>NUCLEOTIDE SEQUENCE [LARGE SCALE GENOMIC DNA]</scope>
    <source>
        <strain evidence="3">JCM 17925</strain>
    </source>
</reference>
<evidence type="ECO:0000313" key="2">
    <source>
        <dbReference type="EMBL" id="GAA4394759.1"/>
    </source>
</evidence>
<sequence length="101" mass="11594">MLRIAAFFCLLCTLAHAQPVVLRDPDKAYPVTENSAALLVEPGQTITIDSLLCHPEKYNFVPVRQRPIRPNGKRDYWLKLELTNPSSENYLLHCYFFADSQ</sequence>
<organism evidence="2 3">
    <name type="scientific">Nibrella viscosa</name>
    <dbReference type="NCBI Taxonomy" id="1084524"/>
    <lineage>
        <taxon>Bacteria</taxon>
        <taxon>Pseudomonadati</taxon>
        <taxon>Bacteroidota</taxon>
        <taxon>Cytophagia</taxon>
        <taxon>Cytophagales</taxon>
        <taxon>Spirosomataceae</taxon>
        <taxon>Nibrella</taxon>
    </lineage>
</organism>